<reference evidence="3 4" key="1">
    <citation type="submission" date="2020-05" db="EMBL/GenBank/DDBJ databases">
        <authorList>
            <person name="Whitworth D."/>
        </authorList>
    </citation>
    <scope>NUCLEOTIDE SEQUENCE [LARGE SCALE GENOMIC DNA]</scope>
    <source>
        <strain evidence="3 4">AM005</strain>
    </source>
</reference>
<dbReference type="EC" id="3.1.4.58" evidence="2"/>
<dbReference type="InterPro" id="IPR009097">
    <property type="entry name" value="Cyclic_Pdiesterase"/>
</dbReference>
<protein>
    <recommendedName>
        <fullName evidence="2">RNA 2',3'-cyclic phosphodiesterase</fullName>
        <shortName evidence="2">RNA 2',3'-CPDase</shortName>
        <ecNumber evidence="2">3.1.4.58</ecNumber>
    </recommendedName>
</protein>
<gene>
    <name evidence="3" type="primary">thpR</name>
    <name evidence="3" type="ORF">HNV28_07285</name>
</gene>
<feature type="short sequence motif" description="HXTX 1" evidence="2">
    <location>
        <begin position="40"/>
        <end position="43"/>
    </location>
</feature>
<dbReference type="Gene3D" id="3.90.1140.10">
    <property type="entry name" value="Cyclic phosphodiesterase"/>
    <property type="match status" value="1"/>
</dbReference>
<dbReference type="AlphaFoldDB" id="A0A7Y4IF42"/>
<keyword evidence="1 2" id="KW-0378">Hydrolase</keyword>
<evidence type="ECO:0000256" key="2">
    <source>
        <dbReference type="HAMAP-Rule" id="MF_01940"/>
    </source>
</evidence>
<dbReference type="EMBL" id="JABFNT010000017">
    <property type="protein sequence ID" value="NOJ78143.1"/>
    <property type="molecule type" value="Genomic_DNA"/>
</dbReference>
<accession>A0A7Y4IF42</accession>
<dbReference type="PANTHER" id="PTHR35561:SF1">
    <property type="entry name" value="RNA 2',3'-CYCLIC PHOSPHODIESTERASE"/>
    <property type="match status" value="1"/>
</dbReference>
<feature type="active site" description="Proton acceptor" evidence="2">
    <location>
        <position position="127"/>
    </location>
</feature>
<dbReference type="RefSeq" id="WP_171440568.1">
    <property type="nucleotide sequence ID" value="NZ_JABFNS010000013.1"/>
</dbReference>
<dbReference type="SUPFAM" id="SSF55144">
    <property type="entry name" value="LigT-like"/>
    <property type="match status" value="1"/>
</dbReference>
<dbReference type="Pfam" id="PF13563">
    <property type="entry name" value="2_5_RNA_ligase2"/>
    <property type="match status" value="1"/>
</dbReference>
<evidence type="ECO:0000256" key="1">
    <source>
        <dbReference type="ARBA" id="ARBA00022801"/>
    </source>
</evidence>
<dbReference type="GO" id="GO:0008664">
    <property type="term" value="F:RNA 2',3'-cyclic 3'-phosphodiesterase activity"/>
    <property type="evidence" value="ECO:0007669"/>
    <property type="project" value="UniProtKB-EC"/>
</dbReference>
<dbReference type="PANTHER" id="PTHR35561">
    <property type="entry name" value="RNA 2',3'-CYCLIC PHOSPHODIESTERASE"/>
    <property type="match status" value="1"/>
</dbReference>
<organism evidence="3 4">
    <name type="scientific">Myxococcus xanthus</name>
    <dbReference type="NCBI Taxonomy" id="34"/>
    <lineage>
        <taxon>Bacteria</taxon>
        <taxon>Pseudomonadati</taxon>
        <taxon>Myxococcota</taxon>
        <taxon>Myxococcia</taxon>
        <taxon>Myxococcales</taxon>
        <taxon>Cystobacterineae</taxon>
        <taxon>Myxococcaceae</taxon>
        <taxon>Myxococcus</taxon>
    </lineage>
</organism>
<comment type="function">
    <text evidence="2">Hydrolyzes RNA 2',3'-cyclic phosphodiester to an RNA 2'-phosphomonoester.</text>
</comment>
<comment type="caution">
    <text evidence="3">The sequence shown here is derived from an EMBL/GenBank/DDBJ whole genome shotgun (WGS) entry which is preliminary data.</text>
</comment>
<sequence>MRLFTAVTLGPAIEARATEELHRLRPLAPQARWVKLEGLHLTLVFLGDVDDARLPAIHDALTPIGARHSPFVLSVVGGGAFGAPAHPRVLWADVCGATDALKALQADTARVLQPLGFEPEHREYTAHLTLARAKHPRGDAALLACVQALKDTSLGEGRVDQLVLFESKGGHYLPRLEVPLTRPPG</sequence>
<dbReference type="HAMAP" id="MF_01940">
    <property type="entry name" value="RNA_CPDase"/>
    <property type="match status" value="1"/>
</dbReference>
<name>A0A7Y4IF42_MYXXA</name>
<proteinExistence type="inferred from homology"/>
<comment type="catalytic activity">
    <reaction evidence="2">
        <text>a 3'-end 2',3'-cyclophospho-ribonucleotide-RNA + H2O = a 3'-end 2'-phospho-ribonucleotide-RNA + H(+)</text>
        <dbReference type="Rhea" id="RHEA:11828"/>
        <dbReference type="Rhea" id="RHEA-COMP:10464"/>
        <dbReference type="Rhea" id="RHEA-COMP:17353"/>
        <dbReference type="ChEBI" id="CHEBI:15377"/>
        <dbReference type="ChEBI" id="CHEBI:15378"/>
        <dbReference type="ChEBI" id="CHEBI:83064"/>
        <dbReference type="ChEBI" id="CHEBI:173113"/>
        <dbReference type="EC" id="3.1.4.58"/>
    </reaction>
</comment>
<evidence type="ECO:0000313" key="4">
    <source>
        <dbReference type="Proteomes" id="UP000533080"/>
    </source>
</evidence>
<dbReference type="NCBIfam" id="TIGR02258">
    <property type="entry name" value="2_5_ligase"/>
    <property type="match status" value="1"/>
</dbReference>
<dbReference type="GO" id="GO:0004113">
    <property type="term" value="F:2',3'-cyclic-nucleotide 3'-phosphodiesterase activity"/>
    <property type="evidence" value="ECO:0007669"/>
    <property type="project" value="InterPro"/>
</dbReference>
<dbReference type="InterPro" id="IPR004175">
    <property type="entry name" value="RNA_CPDase"/>
</dbReference>
<dbReference type="Proteomes" id="UP000533080">
    <property type="component" value="Unassembled WGS sequence"/>
</dbReference>
<feature type="active site" description="Proton donor" evidence="2">
    <location>
        <position position="40"/>
    </location>
</feature>
<feature type="short sequence motif" description="HXTX 2" evidence="2">
    <location>
        <begin position="127"/>
        <end position="130"/>
    </location>
</feature>
<evidence type="ECO:0000313" key="3">
    <source>
        <dbReference type="EMBL" id="NOJ78143.1"/>
    </source>
</evidence>
<comment type="similarity">
    <text evidence="2">Belongs to the 2H phosphoesterase superfamily. ThpR family.</text>
</comment>